<evidence type="ECO:0000313" key="9">
    <source>
        <dbReference type="EMBL" id="TCZ76560.1"/>
    </source>
</evidence>
<dbReference type="InterPro" id="IPR014284">
    <property type="entry name" value="RNA_pol_sigma-70_dom"/>
</dbReference>
<dbReference type="PANTHER" id="PTHR43133:SF51">
    <property type="entry name" value="RNA POLYMERASE SIGMA FACTOR"/>
    <property type="match status" value="1"/>
</dbReference>
<keyword evidence="3 6" id="KW-0731">Sigma factor</keyword>
<dbReference type="Proteomes" id="UP000295418">
    <property type="component" value="Unassembled WGS sequence"/>
</dbReference>
<dbReference type="InterPro" id="IPR013324">
    <property type="entry name" value="RNA_pol_sigma_r3/r4-like"/>
</dbReference>
<evidence type="ECO:0000259" key="8">
    <source>
        <dbReference type="Pfam" id="PF08281"/>
    </source>
</evidence>
<dbReference type="PANTHER" id="PTHR43133">
    <property type="entry name" value="RNA POLYMERASE ECF-TYPE SIGMA FACTO"/>
    <property type="match status" value="1"/>
</dbReference>
<dbReference type="GO" id="GO:0006950">
    <property type="term" value="P:response to stress"/>
    <property type="evidence" value="ECO:0007669"/>
    <property type="project" value="UniProtKB-ARBA"/>
</dbReference>
<keyword evidence="10" id="KW-1185">Reference proteome</keyword>
<dbReference type="NCBIfam" id="TIGR02937">
    <property type="entry name" value="sigma70-ECF"/>
    <property type="match status" value="1"/>
</dbReference>
<evidence type="ECO:0000256" key="3">
    <source>
        <dbReference type="ARBA" id="ARBA00023082"/>
    </source>
</evidence>
<dbReference type="AlphaFoldDB" id="A0A4R4EC71"/>
<reference evidence="9 10" key="1">
    <citation type="submission" date="2019-03" db="EMBL/GenBank/DDBJ databases">
        <authorList>
            <person name="Kim M.K.M."/>
        </authorList>
    </citation>
    <scope>NUCLEOTIDE SEQUENCE [LARGE SCALE GENOMIC DNA]</scope>
    <source>
        <strain evidence="9 10">18JY21-1</strain>
    </source>
</reference>
<dbReference type="SUPFAM" id="SSF88946">
    <property type="entry name" value="Sigma2 domain of RNA polymerase sigma factors"/>
    <property type="match status" value="1"/>
</dbReference>
<dbReference type="Pfam" id="PF04542">
    <property type="entry name" value="Sigma70_r2"/>
    <property type="match status" value="1"/>
</dbReference>
<dbReference type="Gene3D" id="1.10.10.10">
    <property type="entry name" value="Winged helix-like DNA-binding domain superfamily/Winged helix DNA-binding domain"/>
    <property type="match status" value="1"/>
</dbReference>
<evidence type="ECO:0000256" key="1">
    <source>
        <dbReference type="ARBA" id="ARBA00010641"/>
    </source>
</evidence>
<gene>
    <name evidence="9" type="ORF">E0485_13275</name>
</gene>
<dbReference type="Pfam" id="PF08281">
    <property type="entry name" value="Sigma70_r4_2"/>
    <property type="match status" value="1"/>
</dbReference>
<dbReference type="GO" id="GO:0003677">
    <property type="term" value="F:DNA binding"/>
    <property type="evidence" value="ECO:0007669"/>
    <property type="project" value="UniProtKB-KW"/>
</dbReference>
<organism evidence="9 10">
    <name type="scientific">Paenibacillus albiflavus</name>
    <dbReference type="NCBI Taxonomy" id="2545760"/>
    <lineage>
        <taxon>Bacteria</taxon>
        <taxon>Bacillati</taxon>
        <taxon>Bacillota</taxon>
        <taxon>Bacilli</taxon>
        <taxon>Bacillales</taxon>
        <taxon>Paenibacillaceae</taxon>
        <taxon>Paenibacillus</taxon>
    </lineage>
</organism>
<accession>A0A4R4EC71</accession>
<evidence type="ECO:0000259" key="7">
    <source>
        <dbReference type="Pfam" id="PF04542"/>
    </source>
</evidence>
<dbReference type="GO" id="GO:0016987">
    <property type="term" value="F:sigma factor activity"/>
    <property type="evidence" value="ECO:0007669"/>
    <property type="project" value="UniProtKB-KW"/>
</dbReference>
<keyword evidence="5 6" id="KW-0804">Transcription</keyword>
<dbReference type="InterPro" id="IPR039425">
    <property type="entry name" value="RNA_pol_sigma-70-like"/>
</dbReference>
<evidence type="ECO:0000256" key="2">
    <source>
        <dbReference type="ARBA" id="ARBA00023015"/>
    </source>
</evidence>
<name>A0A4R4EC71_9BACL</name>
<dbReference type="EMBL" id="SKFG01000012">
    <property type="protein sequence ID" value="TCZ76560.1"/>
    <property type="molecule type" value="Genomic_DNA"/>
</dbReference>
<feature type="domain" description="RNA polymerase sigma-70 region 2" evidence="7">
    <location>
        <begin position="35"/>
        <end position="100"/>
    </location>
</feature>
<evidence type="ECO:0000256" key="4">
    <source>
        <dbReference type="ARBA" id="ARBA00023125"/>
    </source>
</evidence>
<protein>
    <recommendedName>
        <fullName evidence="6">RNA polymerase sigma factor</fullName>
    </recommendedName>
</protein>
<dbReference type="SUPFAM" id="SSF88659">
    <property type="entry name" value="Sigma3 and sigma4 domains of RNA polymerase sigma factors"/>
    <property type="match status" value="1"/>
</dbReference>
<dbReference type="RefSeq" id="WP_132418532.1">
    <property type="nucleotide sequence ID" value="NZ_SKFG01000012.1"/>
</dbReference>
<dbReference type="InterPro" id="IPR007627">
    <property type="entry name" value="RNA_pol_sigma70_r2"/>
</dbReference>
<feature type="domain" description="RNA polymerase sigma factor 70 region 4 type 2" evidence="8">
    <location>
        <begin position="157"/>
        <end position="208"/>
    </location>
</feature>
<dbReference type="OrthoDB" id="2960956at2"/>
<comment type="caution">
    <text evidence="9">The sequence shown here is derived from an EMBL/GenBank/DDBJ whole genome shotgun (WGS) entry which is preliminary data.</text>
</comment>
<evidence type="ECO:0000313" key="10">
    <source>
        <dbReference type="Proteomes" id="UP000295418"/>
    </source>
</evidence>
<comment type="similarity">
    <text evidence="1 6">Belongs to the sigma-70 factor family. ECF subfamily.</text>
</comment>
<dbReference type="GO" id="GO:0006352">
    <property type="term" value="P:DNA-templated transcription initiation"/>
    <property type="evidence" value="ECO:0007669"/>
    <property type="project" value="InterPro"/>
</dbReference>
<dbReference type="Gene3D" id="1.10.1740.10">
    <property type="match status" value="1"/>
</dbReference>
<proteinExistence type="inferred from homology"/>
<keyword evidence="4 6" id="KW-0238">DNA-binding</keyword>
<evidence type="ECO:0000256" key="5">
    <source>
        <dbReference type="ARBA" id="ARBA00023163"/>
    </source>
</evidence>
<dbReference type="PROSITE" id="PS01063">
    <property type="entry name" value="SIGMA70_ECF"/>
    <property type="match status" value="1"/>
</dbReference>
<keyword evidence="2 6" id="KW-0805">Transcription regulation</keyword>
<dbReference type="CDD" id="cd06171">
    <property type="entry name" value="Sigma70_r4"/>
    <property type="match status" value="1"/>
</dbReference>
<sequence>MVFELKVDNYVVEEMEDAQLVQLSQSGNREAFGELVRRHRAKVYGYAQSITQERYMAEDIVQDALVRAFLHLGKLVEPSRFLPWLHRIVRNQAYTKLKSRVQTSERVFSSLRVAEEDSEEGRFQDLDYILHRLTRTMSADSAGNLPEERIVRQEILETIINMLNCLSERERRIFESHFFDHLSPQEIAKLFQLSSANVYQILSRSRKKVMQEKVRIVVDHYMKNRRDLNLMSKLTLTTHEHTTRTWTTAASAIHHVLKYTDKQYSLPMVMGLTGFAFQNIIFGEDVNIAGPTLFHFDSVIKRGLRNLGYEAVSVEGMKAEVGPNANLIAPSLMTSEAAEKRPMHDLLPNALDLIHRSINRGYPVVAWDVFIPEFGVIYGYDDEQQTLYAADVSKEGTLSYNHLGRSLTSDLFVVAIDSERAIDPAASLRSALDMILEHYAGKDTLCVPNSAHGIAAYDLWISAFRNGQIEPNGNSYCLAVVHDARLYATAFLQELSTTWKGDSPEADQIRTLCADAAAVYKQIAEELDKLVTRFPFPVGGEPNNPAMLEENIKELENIKALEQQAVAILEQIRELL</sequence>
<dbReference type="InterPro" id="IPR013249">
    <property type="entry name" value="RNA_pol_sigma70_r4_t2"/>
</dbReference>
<dbReference type="InterPro" id="IPR036388">
    <property type="entry name" value="WH-like_DNA-bd_sf"/>
</dbReference>
<dbReference type="InterPro" id="IPR000838">
    <property type="entry name" value="RNA_pol_sigma70_ECF_CS"/>
</dbReference>
<evidence type="ECO:0000256" key="6">
    <source>
        <dbReference type="RuleBase" id="RU000716"/>
    </source>
</evidence>
<dbReference type="InterPro" id="IPR013325">
    <property type="entry name" value="RNA_pol_sigma_r2"/>
</dbReference>